<dbReference type="PROSITE" id="PS50146">
    <property type="entry name" value="DAGK"/>
    <property type="match status" value="1"/>
</dbReference>
<gene>
    <name evidence="3" type="ORF">E8A74_07350</name>
</gene>
<protein>
    <recommendedName>
        <fullName evidence="2">DAGKc domain-containing protein</fullName>
    </recommendedName>
</protein>
<dbReference type="Pfam" id="PF00781">
    <property type="entry name" value="DAGK_cat"/>
    <property type="match status" value="1"/>
</dbReference>
<dbReference type="InterPro" id="IPR001206">
    <property type="entry name" value="Diacylglycerol_kinase_cat_dom"/>
</dbReference>
<evidence type="ECO:0000256" key="1">
    <source>
        <dbReference type="SAM" id="MobiDB-lite"/>
    </source>
</evidence>
<keyword evidence="4" id="KW-1185">Reference proteome</keyword>
<dbReference type="InterPro" id="IPR050187">
    <property type="entry name" value="Lipid_Phosphate_FormReg"/>
</dbReference>
<feature type="domain" description="DAGKc" evidence="2">
    <location>
        <begin position="77"/>
        <end position="215"/>
    </location>
</feature>
<evidence type="ECO:0000313" key="4">
    <source>
        <dbReference type="Proteomes" id="UP000309215"/>
    </source>
</evidence>
<dbReference type="Gene3D" id="2.60.200.40">
    <property type="match status" value="1"/>
</dbReference>
<dbReference type="PANTHER" id="PTHR12358:SF54">
    <property type="entry name" value="SPHINGOSINE KINASE RELATED PROTEIN"/>
    <property type="match status" value="1"/>
</dbReference>
<dbReference type="EMBL" id="SSMQ01000005">
    <property type="protein sequence ID" value="TKD11933.1"/>
    <property type="molecule type" value="Genomic_DNA"/>
</dbReference>
<dbReference type="AlphaFoldDB" id="A0A4U1JJ21"/>
<dbReference type="InterPro" id="IPR016064">
    <property type="entry name" value="NAD/diacylglycerol_kinase_sf"/>
</dbReference>
<sequence>MRRLGPFAHGREPRASIEAKERAVECKTPHRRELHGQRDLVFGAREHAPKLSERGREGKGTGRVNRPCVSGKLSPCMTAHTHLLVANPMAQSGRNAARIDVALRLLRAAGLSARLLPTEPGGRTVQVVRDALAEESYRCVIAMGGDGTFREVAEGLLESPRRDSAALGMLPAGTANNHGRSFGLRAGERALERNVRVLAAGRETQLDAGKLHAMDGAGRTVTRATFFDSVGFGIGAAVIAARNVDRDRARRLGKAFALYRDELVYAGALIRTLVASQNPDVDFVADVVADDARFEARLTELLIRGTRVYAGGWVVDPTSRHDDGLFEVFPFPTRHDWLRRATVGLSIGPLARAGFVAPTAPPGTRRASRIDVHFRVPEGGAPPPCQLDGEEFPRAECASIEVIARALRLIVPDK</sequence>
<dbReference type="Proteomes" id="UP000309215">
    <property type="component" value="Unassembled WGS sequence"/>
</dbReference>
<dbReference type="InterPro" id="IPR017438">
    <property type="entry name" value="ATP-NAD_kinase_N"/>
</dbReference>
<accession>A0A4U1JJ21</accession>
<feature type="region of interest" description="Disordered" evidence="1">
    <location>
        <begin position="28"/>
        <end position="66"/>
    </location>
</feature>
<dbReference type="PANTHER" id="PTHR12358">
    <property type="entry name" value="SPHINGOSINE KINASE"/>
    <property type="match status" value="1"/>
</dbReference>
<evidence type="ECO:0000313" key="3">
    <source>
        <dbReference type="EMBL" id="TKD11933.1"/>
    </source>
</evidence>
<dbReference type="GO" id="GO:0016301">
    <property type="term" value="F:kinase activity"/>
    <property type="evidence" value="ECO:0007669"/>
    <property type="project" value="InterPro"/>
</dbReference>
<evidence type="ECO:0000259" key="2">
    <source>
        <dbReference type="PROSITE" id="PS50146"/>
    </source>
</evidence>
<organism evidence="3 4">
    <name type="scientific">Polyangium fumosum</name>
    <dbReference type="NCBI Taxonomy" id="889272"/>
    <lineage>
        <taxon>Bacteria</taxon>
        <taxon>Pseudomonadati</taxon>
        <taxon>Myxococcota</taxon>
        <taxon>Polyangia</taxon>
        <taxon>Polyangiales</taxon>
        <taxon>Polyangiaceae</taxon>
        <taxon>Polyangium</taxon>
    </lineage>
</organism>
<feature type="compositionally biased region" description="Basic and acidic residues" evidence="1">
    <location>
        <begin position="34"/>
        <end position="60"/>
    </location>
</feature>
<dbReference type="OrthoDB" id="5490363at2"/>
<dbReference type="SMART" id="SM00046">
    <property type="entry name" value="DAGKc"/>
    <property type="match status" value="1"/>
</dbReference>
<dbReference type="Gene3D" id="3.40.50.10330">
    <property type="entry name" value="Probable inorganic polyphosphate/atp-NAD kinase, domain 1"/>
    <property type="match status" value="1"/>
</dbReference>
<name>A0A4U1JJ21_9BACT</name>
<dbReference type="SUPFAM" id="SSF111331">
    <property type="entry name" value="NAD kinase/diacylglycerol kinase-like"/>
    <property type="match status" value="1"/>
</dbReference>
<reference evidence="3 4" key="1">
    <citation type="submission" date="2019-04" db="EMBL/GenBank/DDBJ databases">
        <authorList>
            <person name="Li Y."/>
            <person name="Wang J."/>
        </authorList>
    </citation>
    <scope>NUCLEOTIDE SEQUENCE [LARGE SCALE GENOMIC DNA]</scope>
    <source>
        <strain evidence="3 4">DSM 14668</strain>
    </source>
</reference>
<proteinExistence type="predicted"/>
<comment type="caution">
    <text evidence="3">The sequence shown here is derived from an EMBL/GenBank/DDBJ whole genome shotgun (WGS) entry which is preliminary data.</text>
</comment>